<sequence>MKKKLLSGLVSILCMISAGAQLNGNNPMLHSYSSTLQNQWNGPGTGINGLPTGAPNWNAQTIDFGLDDITPCDVLYDVGASDGLGDLTLLGLAADFPVAADVVFEIERLNLILMNPVVQVNVAFYGNNAGLPGAEIMSPTAITPDAMTEIATGIYLVELTLPTPISLEGGESGNLYWLGISSIANNASYWIYTEGVQNGTNFAGLLGGEWVDVGLYGFPYDGAFLLEGNCITPEEPIEGCFNSPNGQYPTGSGFTPACNGLSENITTAGWTGEYSLVHVTAGTEYIFSSSISSDFITIADSAGTIAYTSGVGSVTYTATANETIRFYLHLDSDCNVASSGLRARRVQCGEIVPPPANDDCANAIAVACGDSVSGSTATATNSGGNAAGDVFYKFTGNGEAQIVTLSLCDSSFDTYLRVYSDCTLATQIAFNDDSCGTRSELTFESDGTSTYYIMVEGFSSSTGNYVLDVTCEEPYVFDDPDYDCYQGDGEISALENGYGILESDVYRVADDFTVDAGTEFTLRQVTMSFLSTSGVSSATIRIHEDAAGFPGTEIENMTLTPTTNVEYGEAFGFTAHRVEFALATPITLGEGTYWLNVTTPNATYWVTTTSGTSGSVVALSNNSGAAWVLDDENFRSVFYVEGDCNDVATEEPCLDTPNGSWGSLTPACSGAPELVTSAAWTGEYSSITVTAGTEYIFSSSVNTDFITIASPDGSVAYAAGVTPITWTATTSETVRFILHNNSDCEFENVSRSKFVQCGEILPPPANDDCEDAIAVACGDTVTGATTFATNSGGNSAGDVFYKFTGTGSAQMVTLSLCNSTYDTAIRVFTDCGLGTEVAYNDDSCGVQSEVTFMSDGTSTYYIMVEGWSSSTGNYELNVTCFDPPVYDPCAPVHEGVATNGVGFVNNGSDNYMAANDFNVLANTQFEVEKFTINVVTLGGAPTTFDMMFFEGDTAVGAQFGETLTSITPSSITENGTFGSTGYPVYSVEITLPNTVIFPATATADKKYWVGISGAPTGSGNPVFWVSSDYVYTDTLPTYQSANGGATFDLFVSSTGATVEGDMIIDGECATLGLSDISGAKFAYYPNPVNDVLNITTSKGIEKVEVFNLAGQSVMTNGKVTNGQVNVSALTSGLYVFRVTLEGGQVETFKVIKK</sequence>
<comment type="caution">
    <text evidence="4">The sequence shown here is derived from an EMBL/GenBank/DDBJ whole genome shotgun (WGS) entry which is preliminary data.</text>
</comment>
<dbReference type="Proteomes" id="UP001549146">
    <property type="component" value="Unassembled WGS sequence"/>
</dbReference>
<proteinExistence type="predicted"/>
<accession>A0ABV2LZ87</accession>
<evidence type="ECO:0000256" key="1">
    <source>
        <dbReference type="ARBA" id="ARBA00022729"/>
    </source>
</evidence>
<feature type="domain" description="Secretion system C-terminal sorting" evidence="3">
    <location>
        <begin position="1084"/>
        <end position="1146"/>
    </location>
</feature>
<dbReference type="Gene3D" id="2.60.120.380">
    <property type="match status" value="2"/>
</dbReference>
<keyword evidence="1 2" id="KW-0732">Signal</keyword>
<feature type="signal peptide" evidence="2">
    <location>
        <begin position="1"/>
        <end position="20"/>
    </location>
</feature>
<evidence type="ECO:0000313" key="5">
    <source>
        <dbReference type="Proteomes" id="UP001549146"/>
    </source>
</evidence>
<reference evidence="4 5" key="1">
    <citation type="submission" date="2024-06" db="EMBL/GenBank/DDBJ databases">
        <title>Genomic Encyclopedia of Type Strains, Phase IV (KMG-IV): sequencing the most valuable type-strain genomes for metagenomic binning, comparative biology and taxonomic classification.</title>
        <authorList>
            <person name="Goeker M."/>
        </authorList>
    </citation>
    <scope>NUCLEOTIDE SEQUENCE [LARGE SCALE GENOMIC DNA]</scope>
    <source>
        <strain evidence="4 5">DSM 29388</strain>
    </source>
</reference>
<organism evidence="4 5">
    <name type="scientific">Moheibacter stercoris</name>
    <dbReference type="NCBI Taxonomy" id="1628251"/>
    <lineage>
        <taxon>Bacteria</taxon>
        <taxon>Pseudomonadati</taxon>
        <taxon>Bacteroidota</taxon>
        <taxon>Flavobacteriia</taxon>
        <taxon>Flavobacteriales</taxon>
        <taxon>Weeksellaceae</taxon>
        <taxon>Moheibacter</taxon>
    </lineage>
</organism>
<dbReference type="NCBIfam" id="TIGR04183">
    <property type="entry name" value="Por_Secre_tail"/>
    <property type="match status" value="1"/>
</dbReference>
<dbReference type="RefSeq" id="WP_354510451.1">
    <property type="nucleotide sequence ID" value="NZ_JBEPMO010000020.1"/>
</dbReference>
<dbReference type="EMBL" id="JBEPMO010000020">
    <property type="protein sequence ID" value="MET3732843.1"/>
    <property type="molecule type" value="Genomic_DNA"/>
</dbReference>
<name>A0ABV2LZ87_9FLAO</name>
<dbReference type="Pfam" id="PF18962">
    <property type="entry name" value="Por_Secre_tail"/>
    <property type="match status" value="1"/>
</dbReference>
<evidence type="ECO:0000256" key="2">
    <source>
        <dbReference type="SAM" id="SignalP"/>
    </source>
</evidence>
<evidence type="ECO:0000313" key="4">
    <source>
        <dbReference type="EMBL" id="MET3732843.1"/>
    </source>
</evidence>
<protein>
    <recommendedName>
        <fullName evidence="3">Secretion system C-terminal sorting domain-containing protein</fullName>
    </recommendedName>
</protein>
<feature type="chain" id="PRO_5045611066" description="Secretion system C-terminal sorting domain-containing protein" evidence="2">
    <location>
        <begin position="21"/>
        <end position="1153"/>
    </location>
</feature>
<keyword evidence="5" id="KW-1185">Reference proteome</keyword>
<evidence type="ECO:0000259" key="3">
    <source>
        <dbReference type="Pfam" id="PF18962"/>
    </source>
</evidence>
<gene>
    <name evidence="4" type="ORF">ABID46_002434</name>
</gene>
<dbReference type="InterPro" id="IPR026444">
    <property type="entry name" value="Secre_tail"/>
</dbReference>